<dbReference type="SUPFAM" id="SSF82714">
    <property type="entry name" value="Multidrug efflux transporter AcrB TolC docking domain, DN and DC subdomains"/>
    <property type="match status" value="2"/>
</dbReference>
<dbReference type="GO" id="GO:0015562">
    <property type="term" value="F:efflux transmembrane transporter activity"/>
    <property type="evidence" value="ECO:0007669"/>
    <property type="project" value="InterPro"/>
</dbReference>
<keyword evidence="4" id="KW-1003">Cell membrane</keyword>
<evidence type="ECO:0000256" key="7">
    <source>
        <dbReference type="ARBA" id="ARBA00022989"/>
    </source>
</evidence>
<keyword evidence="6 9" id="KW-0812">Transmembrane</keyword>
<dbReference type="InterPro" id="IPR001036">
    <property type="entry name" value="Acrflvin-R"/>
</dbReference>
<reference evidence="11" key="1">
    <citation type="submission" date="2019-05" db="EMBL/GenBank/DDBJ databases">
        <title>Complete genome sequencing of Dialister sp. strain 5BBH33.</title>
        <authorList>
            <person name="Sakamoto M."/>
            <person name="Murakami T."/>
            <person name="Mori H."/>
        </authorList>
    </citation>
    <scope>NUCLEOTIDE SEQUENCE [LARGE SCALE GENOMIC DNA]</scope>
    <source>
        <strain evidence="11">5BBH33</strain>
    </source>
</reference>
<evidence type="ECO:0000256" key="5">
    <source>
        <dbReference type="ARBA" id="ARBA00022519"/>
    </source>
</evidence>
<evidence type="ECO:0000256" key="4">
    <source>
        <dbReference type="ARBA" id="ARBA00022475"/>
    </source>
</evidence>
<dbReference type="EMBL" id="AP019697">
    <property type="protein sequence ID" value="BBK25211.1"/>
    <property type="molecule type" value="Genomic_DNA"/>
</dbReference>
<dbReference type="Gene3D" id="3.30.70.1430">
    <property type="entry name" value="Multidrug efflux transporter AcrB pore domain"/>
    <property type="match status" value="2"/>
</dbReference>
<dbReference type="InterPro" id="IPR004764">
    <property type="entry name" value="MdtF-like"/>
</dbReference>
<comment type="subcellular location">
    <subcellularLocation>
        <location evidence="1">Cell inner membrane</location>
        <topology evidence="1">Multi-pass membrane protein</topology>
    </subcellularLocation>
</comment>
<accession>A0A8D5A5W5</accession>
<keyword evidence="5" id="KW-0997">Cell inner membrane</keyword>
<evidence type="ECO:0000313" key="11">
    <source>
        <dbReference type="Proteomes" id="UP000320585"/>
    </source>
</evidence>
<dbReference type="Gene3D" id="3.30.2090.10">
    <property type="entry name" value="Multidrug efflux transporter AcrB TolC docking domain, DN and DC subdomains"/>
    <property type="match status" value="2"/>
</dbReference>
<evidence type="ECO:0000256" key="3">
    <source>
        <dbReference type="ARBA" id="ARBA00022448"/>
    </source>
</evidence>
<feature type="transmembrane region" description="Helical" evidence="9">
    <location>
        <begin position="537"/>
        <end position="557"/>
    </location>
</feature>
<feature type="transmembrane region" description="Helical" evidence="9">
    <location>
        <begin position="340"/>
        <end position="359"/>
    </location>
</feature>
<dbReference type="SUPFAM" id="SSF82866">
    <property type="entry name" value="Multidrug efflux transporter AcrB transmembrane domain"/>
    <property type="match status" value="2"/>
</dbReference>
<keyword evidence="11" id="KW-1185">Reference proteome</keyword>
<dbReference type="PANTHER" id="PTHR32063:SF76">
    <property type="entry name" value="EFFLUX PUMP MEMBRANE TRANSPORTER"/>
    <property type="match status" value="1"/>
</dbReference>
<dbReference type="GO" id="GO:0009636">
    <property type="term" value="P:response to toxic substance"/>
    <property type="evidence" value="ECO:0007669"/>
    <property type="project" value="UniProtKB-ARBA"/>
</dbReference>
<feature type="transmembrane region" description="Helical" evidence="9">
    <location>
        <begin position="1002"/>
        <end position="1028"/>
    </location>
</feature>
<dbReference type="PRINTS" id="PR00702">
    <property type="entry name" value="ACRIFLAVINRP"/>
</dbReference>
<dbReference type="NCBIfam" id="NF000282">
    <property type="entry name" value="RND_permease_1"/>
    <property type="match status" value="1"/>
</dbReference>
<dbReference type="InterPro" id="IPR027463">
    <property type="entry name" value="AcrB_DN_DC_subdom"/>
</dbReference>
<feature type="transmembrane region" description="Helical" evidence="9">
    <location>
        <begin position="442"/>
        <end position="466"/>
    </location>
</feature>
<gene>
    <name evidence="10" type="ORF">Dia5BBH33_11460</name>
</gene>
<dbReference type="Proteomes" id="UP000320585">
    <property type="component" value="Chromosome"/>
</dbReference>
<dbReference type="PANTHER" id="PTHR32063">
    <property type="match status" value="1"/>
</dbReference>
<dbReference type="OrthoDB" id="8270at2"/>
<evidence type="ECO:0000256" key="9">
    <source>
        <dbReference type="SAM" id="Phobius"/>
    </source>
</evidence>
<feature type="transmembrane region" description="Helical" evidence="9">
    <location>
        <begin position="874"/>
        <end position="892"/>
    </location>
</feature>
<feature type="transmembrane region" description="Helical" evidence="9">
    <location>
        <begin position="396"/>
        <end position="416"/>
    </location>
</feature>
<dbReference type="NCBIfam" id="TIGR00915">
    <property type="entry name" value="2A0602"/>
    <property type="match status" value="1"/>
</dbReference>
<dbReference type="Pfam" id="PF00873">
    <property type="entry name" value="ACR_tran"/>
    <property type="match status" value="1"/>
</dbReference>
<keyword evidence="8 9" id="KW-0472">Membrane</keyword>
<sequence length="1045" mass="113180">MANFFIKRPIFAIVVALVITIAGALCIFSLPIDRYPKITPPQVSVHATYPGADSEVVAQTVAEVIEKNVVGAEGFDNMSSTSNSNGSYSLSVQFLTGTDSDMATIRVQNGVTAADAGLPDTVRSIGVSTKKSSGDMALVVGLLSPNGTYDDVFLKNYFSMNYLDELKSIKGVGNVQEFGSDFAMRIWMDPTKMSQNKITASEVISAVSSQNKQIAAGNISSAPVDQNASFQYIITAKGRLVTEKEFGDIVLRTNDDGSMLRLKDVARIELGAKDYSFISRAAGQESAILAFSLTDDANALETLGAIKEKLKEDAKSFPDDMTYVICADNTDFIYASIKEVMHTFVEALLIVALIVYIFLQNWRSTLIPMIAVPVSLFGTFASFLLLGFTINTLTLFAMVLAIGLVVDDAIVVIEAVEYEMRYNNMGPKEATVAAMQKVQSPVIGVAVVLAAVFVPVAFLGGIMGILYKQFALTIAVSVLISAFVALSLTPALCAGLLKPPKKQNRKNFLDRFWDTFNDGFDRMVEIYGAILQKMGHAIAAPILVLVVITVAAFGIFFKLPTAFLPQEDNGFFITAFSLPEGSVNVRTNAAINDYLDYMGKDPAIEQSQGVTGFDILSGGQKPNAGLSFIKLKPWDERKAPNEQINAIMGKAMAYGATHPEVSLMALNPPPIPGLGASGGFSLYIMNKSGASDEEFQRVVGEFLGAANQRPEIQMAYTTFRSDTPSYNYDIDREKAQRNGVAVGDIFTALQAYYGSVQINDFTIYGRNFKVVAQADTQYRTNPGDNKFLTVRDNKGNMVPISTFITPKKSNAISVITRYDNFPAVKVGGQQKDGYSSGQALDALEETANQVLPNGYGFEFVESSAQEREASGKTVYALSLGMLFVFLSLAALYESWKVPFTVIFGIPTGFFGASLAAMAFHVYNDIYFQIGLLTIIGLAAKNAILIVEYAKVRVDNGMDVMKASIEASQIRLRPILMTSLAFILGNIPLALSTGAGSNSRSEMGIAVVFGVLSATVFQIFIVPMLFVVIERIHGFKRPKKGISVSK</sequence>
<dbReference type="GeneID" id="92716361"/>
<dbReference type="KEGG" id="dho:Dia5BBH33_11460"/>
<dbReference type="Gene3D" id="3.30.70.1440">
    <property type="entry name" value="Multidrug efflux transporter AcrB pore domain"/>
    <property type="match status" value="1"/>
</dbReference>
<dbReference type="AlphaFoldDB" id="A0A8D5A5W5"/>
<evidence type="ECO:0000256" key="2">
    <source>
        <dbReference type="ARBA" id="ARBA00010942"/>
    </source>
</evidence>
<evidence type="ECO:0000256" key="8">
    <source>
        <dbReference type="ARBA" id="ARBA00023136"/>
    </source>
</evidence>
<feature type="transmembrane region" description="Helical" evidence="9">
    <location>
        <begin position="472"/>
        <end position="497"/>
    </location>
</feature>
<keyword evidence="7 9" id="KW-1133">Transmembrane helix</keyword>
<feature type="transmembrane region" description="Helical" evidence="9">
    <location>
        <begin position="899"/>
        <end position="919"/>
    </location>
</feature>
<feature type="transmembrane region" description="Helical" evidence="9">
    <location>
        <begin position="969"/>
        <end position="990"/>
    </location>
</feature>
<name>A0A8D5A5W5_9FIRM</name>
<feature type="transmembrane region" description="Helical" evidence="9">
    <location>
        <begin position="366"/>
        <end position="390"/>
    </location>
</feature>
<dbReference type="RefSeq" id="WP_022381733.1">
    <property type="nucleotide sequence ID" value="NZ_AP019697.1"/>
</dbReference>
<dbReference type="FunFam" id="1.20.1640.10:FF:000001">
    <property type="entry name" value="Efflux pump membrane transporter"/>
    <property type="match status" value="1"/>
</dbReference>
<dbReference type="SUPFAM" id="SSF82693">
    <property type="entry name" value="Multidrug efflux transporter AcrB pore domain, PN1, PN2, PC1 and PC2 subdomains"/>
    <property type="match status" value="3"/>
</dbReference>
<organism evidence="10 11">
    <name type="scientific">Dialister hominis</name>
    <dbReference type="NCBI Taxonomy" id="2582419"/>
    <lineage>
        <taxon>Bacteria</taxon>
        <taxon>Bacillati</taxon>
        <taxon>Bacillota</taxon>
        <taxon>Negativicutes</taxon>
        <taxon>Veillonellales</taxon>
        <taxon>Veillonellaceae</taxon>
        <taxon>Dialister</taxon>
    </lineage>
</organism>
<feature type="transmembrane region" description="Helical" evidence="9">
    <location>
        <begin position="925"/>
        <end position="948"/>
    </location>
</feature>
<protein>
    <submittedName>
        <fullName evidence="10">Multidrug efflux RND transporter permease subunit</fullName>
    </submittedName>
</protein>
<evidence type="ECO:0000256" key="6">
    <source>
        <dbReference type="ARBA" id="ARBA00022692"/>
    </source>
</evidence>
<evidence type="ECO:0000313" key="10">
    <source>
        <dbReference type="EMBL" id="BBK25211.1"/>
    </source>
</evidence>
<dbReference type="GO" id="GO:0005886">
    <property type="term" value="C:plasma membrane"/>
    <property type="evidence" value="ECO:0007669"/>
    <property type="project" value="UniProtKB-SubCell"/>
</dbReference>
<keyword evidence="3" id="KW-0813">Transport</keyword>
<dbReference type="GO" id="GO:0042910">
    <property type="term" value="F:xenobiotic transmembrane transporter activity"/>
    <property type="evidence" value="ECO:0007669"/>
    <property type="project" value="TreeGrafter"/>
</dbReference>
<dbReference type="Gene3D" id="1.20.1640.10">
    <property type="entry name" value="Multidrug efflux transporter AcrB transmembrane domain"/>
    <property type="match status" value="2"/>
</dbReference>
<evidence type="ECO:0000256" key="1">
    <source>
        <dbReference type="ARBA" id="ARBA00004429"/>
    </source>
</evidence>
<comment type="similarity">
    <text evidence="2">Belongs to the resistance-nodulation-cell division (RND) (TC 2.A.6) family.</text>
</comment>
<dbReference type="Gene3D" id="3.30.70.1320">
    <property type="entry name" value="Multidrug efflux transporter AcrB pore domain like"/>
    <property type="match status" value="1"/>
</dbReference>
<proteinExistence type="inferred from homology"/>